<dbReference type="EMBL" id="JACYTN010000012">
    <property type="protein sequence ID" value="MBD8499571.1"/>
    <property type="molecule type" value="Genomic_DNA"/>
</dbReference>
<dbReference type="RefSeq" id="WP_192025900.1">
    <property type="nucleotide sequence ID" value="NZ_JACYTN010000012.1"/>
</dbReference>
<sequence length="184" mass="21605">MDWKAIFEMCYHKCPEMSEHELELLINTWNQPLSEQEIQEIVERQRNPFPVADPLHQRYQPFDPAKWNIPNKRLPAAYIELLRYSNGGEFSNGERHFQFFSSDELRSMMLAYEFPEYMPGAVPFAMDGCGHHYAWDMRTDKHQDEYPILVTHSGNLGYEDAVPIAVSFMELCKGTISVEYIRYG</sequence>
<dbReference type="InterPro" id="IPR018958">
    <property type="entry name" value="Knr4/Smi1-like_dom"/>
</dbReference>
<comment type="caution">
    <text evidence="2">The sequence shown here is derived from an EMBL/GenBank/DDBJ whole genome shotgun (WGS) entry which is preliminary data.</text>
</comment>
<reference evidence="2 3" key="1">
    <citation type="submission" date="2020-09" db="EMBL/GenBank/DDBJ databases">
        <title>Paenibacillus sp. CAU 1523 isolated from sand of Haeundae Beach.</title>
        <authorList>
            <person name="Kim W."/>
        </authorList>
    </citation>
    <scope>NUCLEOTIDE SEQUENCE [LARGE SCALE GENOMIC DNA]</scope>
    <source>
        <strain evidence="2 3">CAU 1523</strain>
    </source>
</reference>
<dbReference type="Gene3D" id="3.40.1580.10">
    <property type="entry name" value="SMI1/KNR4-like"/>
    <property type="match status" value="1"/>
</dbReference>
<evidence type="ECO:0000259" key="1">
    <source>
        <dbReference type="Pfam" id="PF09346"/>
    </source>
</evidence>
<proteinExistence type="predicted"/>
<dbReference type="Pfam" id="PF09346">
    <property type="entry name" value="SMI1_KNR4"/>
    <property type="match status" value="1"/>
</dbReference>
<protein>
    <submittedName>
        <fullName evidence="2">SMI1/KNR4 family protein</fullName>
    </submittedName>
</protein>
<evidence type="ECO:0000313" key="2">
    <source>
        <dbReference type="EMBL" id="MBD8499571.1"/>
    </source>
</evidence>
<evidence type="ECO:0000313" key="3">
    <source>
        <dbReference type="Proteomes" id="UP000634529"/>
    </source>
</evidence>
<dbReference type="SUPFAM" id="SSF160631">
    <property type="entry name" value="SMI1/KNR4-like"/>
    <property type="match status" value="1"/>
</dbReference>
<organism evidence="2 3">
    <name type="scientific">Paenibacillus arenosi</name>
    <dbReference type="NCBI Taxonomy" id="2774142"/>
    <lineage>
        <taxon>Bacteria</taxon>
        <taxon>Bacillati</taxon>
        <taxon>Bacillota</taxon>
        <taxon>Bacilli</taxon>
        <taxon>Bacillales</taxon>
        <taxon>Paenibacillaceae</taxon>
        <taxon>Paenibacillus</taxon>
    </lineage>
</organism>
<gene>
    <name evidence="2" type="ORF">IFO66_14845</name>
</gene>
<dbReference type="InterPro" id="IPR037883">
    <property type="entry name" value="Knr4/Smi1-like_sf"/>
</dbReference>
<dbReference type="Proteomes" id="UP000634529">
    <property type="component" value="Unassembled WGS sequence"/>
</dbReference>
<accession>A0ABR9B0B5</accession>
<keyword evidence="3" id="KW-1185">Reference proteome</keyword>
<feature type="domain" description="Knr4/Smi1-like" evidence="1">
    <location>
        <begin position="73"/>
        <end position="170"/>
    </location>
</feature>
<name>A0ABR9B0B5_9BACL</name>